<dbReference type="InterPro" id="IPR050204">
    <property type="entry name" value="AraC_XylS_family_regulators"/>
</dbReference>
<reference evidence="5 6" key="1">
    <citation type="submission" date="2018-09" db="EMBL/GenBank/DDBJ databases">
        <title>Draft genome sequence of Rhodopseudomonas palustris 2.1.18.</title>
        <authorList>
            <person name="Robertson S.L."/>
            <person name="Meyer T.E."/>
            <person name="Kyndt J.A."/>
        </authorList>
    </citation>
    <scope>NUCLEOTIDE SEQUENCE [LARGE SCALE GENOMIC DNA]</scope>
    <source>
        <strain evidence="5 6">2.1.18</strain>
    </source>
</reference>
<dbReference type="SMART" id="SM00342">
    <property type="entry name" value="HTH_ARAC"/>
    <property type="match status" value="1"/>
</dbReference>
<evidence type="ECO:0000256" key="2">
    <source>
        <dbReference type="ARBA" id="ARBA00023125"/>
    </source>
</evidence>
<name>A0A418VH80_RHOPL</name>
<protein>
    <submittedName>
        <fullName evidence="5">AraC family transcriptional regulator</fullName>
    </submittedName>
</protein>
<sequence length="334" mass="35666">MSAAVLRRHHCGSGAALRPGERDVSLSSAKPTSVAELCAQQPATGRAGLPAPAEEMRRVLGAAPLRYASERSGGAFALWQHGPLHAVVAPMADDVVMAYRGPVRRLERRSNGAVAIGSGRAGVVTIIPAESSARWDIAGSIEVVQLYLPRSRLRRIADETGTGGGNLVERTGFPDAIASRLLISAAEVIEHNAALDALFRQQLADLLAMRLLVAHGTASAQVRPVRGGLAPHVLRRAIERLRSDDDADLCLGALAAEAGMSRFHFCRAFKESTGLSPMAWLRQRRLEQAMDMLRDGEAVVSVSAALGYASQTAFAAAFKRLTGVSPSEWRRNAR</sequence>
<dbReference type="SUPFAM" id="SSF46689">
    <property type="entry name" value="Homeodomain-like"/>
    <property type="match status" value="2"/>
</dbReference>
<organism evidence="5 6">
    <name type="scientific">Rhodopseudomonas palustris</name>
    <dbReference type="NCBI Taxonomy" id="1076"/>
    <lineage>
        <taxon>Bacteria</taxon>
        <taxon>Pseudomonadati</taxon>
        <taxon>Pseudomonadota</taxon>
        <taxon>Alphaproteobacteria</taxon>
        <taxon>Hyphomicrobiales</taxon>
        <taxon>Nitrobacteraceae</taxon>
        <taxon>Rhodopseudomonas</taxon>
    </lineage>
</organism>
<dbReference type="EMBL" id="QYYD01000008">
    <property type="protein sequence ID" value="RJF75490.1"/>
    <property type="molecule type" value="Genomic_DNA"/>
</dbReference>
<evidence type="ECO:0000259" key="4">
    <source>
        <dbReference type="PROSITE" id="PS01124"/>
    </source>
</evidence>
<feature type="domain" description="HTH araC/xylS-type" evidence="4">
    <location>
        <begin position="235"/>
        <end position="332"/>
    </location>
</feature>
<dbReference type="Pfam" id="PF12833">
    <property type="entry name" value="HTH_18"/>
    <property type="match status" value="1"/>
</dbReference>
<gene>
    <name evidence="5" type="ORF">D4Q52_09960</name>
</gene>
<evidence type="ECO:0000256" key="3">
    <source>
        <dbReference type="ARBA" id="ARBA00023163"/>
    </source>
</evidence>
<dbReference type="Gene3D" id="1.10.10.60">
    <property type="entry name" value="Homeodomain-like"/>
    <property type="match status" value="2"/>
</dbReference>
<dbReference type="GO" id="GO:0043565">
    <property type="term" value="F:sequence-specific DNA binding"/>
    <property type="evidence" value="ECO:0007669"/>
    <property type="project" value="InterPro"/>
</dbReference>
<dbReference type="GO" id="GO:0003700">
    <property type="term" value="F:DNA-binding transcription factor activity"/>
    <property type="evidence" value="ECO:0007669"/>
    <property type="project" value="InterPro"/>
</dbReference>
<keyword evidence="1" id="KW-0805">Transcription regulation</keyword>
<dbReference type="Proteomes" id="UP000285523">
    <property type="component" value="Unassembled WGS sequence"/>
</dbReference>
<proteinExistence type="predicted"/>
<dbReference type="PROSITE" id="PS01124">
    <property type="entry name" value="HTH_ARAC_FAMILY_2"/>
    <property type="match status" value="1"/>
</dbReference>
<dbReference type="PANTHER" id="PTHR46796:SF14">
    <property type="entry name" value="TRANSCRIPTIONAL REGULATORY PROTEIN"/>
    <property type="match status" value="1"/>
</dbReference>
<dbReference type="InterPro" id="IPR009057">
    <property type="entry name" value="Homeodomain-like_sf"/>
</dbReference>
<evidence type="ECO:0000313" key="6">
    <source>
        <dbReference type="Proteomes" id="UP000285523"/>
    </source>
</evidence>
<dbReference type="PROSITE" id="PS00041">
    <property type="entry name" value="HTH_ARAC_FAMILY_1"/>
    <property type="match status" value="1"/>
</dbReference>
<dbReference type="InterPro" id="IPR018060">
    <property type="entry name" value="HTH_AraC"/>
</dbReference>
<comment type="caution">
    <text evidence="5">The sequence shown here is derived from an EMBL/GenBank/DDBJ whole genome shotgun (WGS) entry which is preliminary data.</text>
</comment>
<dbReference type="OrthoDB" id="9793400at2"/>
<evidence type="ECO:0000256" key="1">
    <source>
        <dbReference type="ARBA" id="ARBA00023015"/>
    </source>
</evidence>
<dbReference type="InterPro" id="IPR020449">
    <property type="entry name" value="Tscrpt_reg_AraC-type_HTH"/>
</dbReference>
<dbReference type="AlphaFoldDB" id="A0A418VH80"/>
<keyword evidence="2" id="KW-0238">DNA-binding</keyword>
<keyword evidence="3" id="KW-0804">Transcription</keyword>
<dbReference type="InterPro" id="IPR018062">
    <property type="entry name" value="HTH_AraC-typ_CS"/>
</dbReference>
<evidence type="ECO:0000313" key="5">
    <source>
        <dbReference type="EMBL" id="RJF75490.1"/>
    </source>
</evidence>
<accession>A0A418VH80</accession>
<dbReference type="PANTHER" id="PTHR46796">
    <property type="entry name" value="HTH-TYPE TRANSCRIPTIONAL ACTIVATOR RHAS-RELATED"/>
    <property type="match status" value="1"/>
</dbReference>
<dbReference type="PRINTS" id="PR00032">
    <property type="entry name" value="HTHARAC"/>
</dbReference>